<dbReference type="RefSeq" id="WP_072792443.1">
    <property type="nucleotide sequence ID" value="NZ_FQWM01000002.1"/>
</dbReference>
<dbReference type="GO" id="GO:0004557">
    <property type="term" value="F:alpha-galactosidase activity"/>
    <property type="evidence" value="ECO:0007669"/>
    <property type="project" value="UniProtKB-EC"/>
</dbReference>
<dbReference type="Gene3D" id="2.60.40.1180">
    <property type="entry name" value="Golgi alpha-mannosidase II"/>
    <property type="match status" value="1"/>
</dbReference>
<accession>A0A1M5P3X9</accession>
<dbReference type="InterPro" id="IPR050985">
    <property type="entry name" value="Alpha-glycosidase_related"/>
</dbReference>
<dbReference type="InterPro" id="IPR017853">
    <property type="entry name" value="GH"/>
</dbReference>
<evidence type="ECO:0000259" key="5">
    <source>
        <dbReference type="Pfam" id="PF16874"/>
    </source>
</evidence>
<dbReference type="Pfam" id="PF16874">
    <property type="entry name" value="Glyco_hydro_36C"/>
    <property type="match status" value="1"/>
</dbReference>
<dbReference type="Gene3D" id="2.70.98.60">
    <property type="entry name" value="alpha-galactosidase from lactobacil brevis"/>
    <property type="match status" value="1"/>
</dbReference>
<feature type="domain" description="Glycosyl hydrolase family 36 C-terminal" evidence="5">
    <location>
        <begin position="605"/>
        <end position="680"/>
    </location>
</feature>
<comment type="catalytic activity">
    <reaction evidence="1">
        <text>Hydrolysis of terminal, non-reducing alpha-D-galactose residues in alpha-D-galactosides, including galactose oligosaccharides, galactomannans and galactolipids.</text>
        <dbReference type="EC" id="3.2.1.22"/>
    </reaction>
</comment>
<evidence type="ECO:0000313" key="8">
    <source>
        <dbReference type="Proteomes" id="UP000184211"/>
    </source>
</evidence>
<feature type="domain" description="Glycosyl hydrolase family 36 N-terminal" evidence="6">
    <location>
        <begin position="24"/>
        <end position="242"/>
    </location>
</feature>
<reference evidence="8" key="1">
    <citation type="submission" date="2016-11" db="EMBL/GenBank/DDBJ databases">
        <authorList>
            <person name="Varghese N."/>
            <person name="Submissions S."/>
        </authorList>
    </citation>
    <scope>NUCLEOTIDE SEQUENCE [LARGE SCALE GENOMIC DNA]</scope>
    <source>
        <strain evidence="8">DSM 28223</strain>
    </source>
</reference>
<protein>
    <recommendedName>
        <fullName evidence="2">alpha-galactosidase</fullName>
        <ecNumber evidence="2">3.2.1.22</ecNumber>
    </recommendedName>
</protein>
<keyword evidence="3" id="KW-0378">Hydrolase</keyword>
<organism evidence="7 8">
    <name type="scientific">Cognatishimia maritima</name>
    <dbReference type="NCBI Taxonomy" id="870908"/>
    <lineage>
        <taxon>Bacteria</taxon>
        <taxon>Pseudomonadati</taxon>
        <taxon>Pseudomonadota</taxon>
        <taxon>Alphaproteobacteria</taxon>
        <taxon>Rhodobacterales</taxon>
        <taxon>Paracoccaceae</taxon>
        <taxon>Cognatishimia</taxon>
    </lineage>
</organism>
<dbReference type="GO" id="GO:0016052">
    <property type="term" value="P:carbohydrate catabolic process"/>
    <property type="evidence" value="ECO:0007669"/>
    <property type="project" value="InterPro"/>
</dbReference>
<dbReference type="InterPro" id="IPR002252">
    <property type="entry name" value="Glyco_hydro_36"/>
</dbReference>
<evidence type="ECO:0000256" key="1">
    <source>
        <dbReference type="ARBA" id="ARBA00001255"/>
    </source>
</evidence>
<name>A0A1M5P3X9_9RHOB</name>
<evidence type="ECO:0000313" key="7">
    <source>
        <dbReference type="EMBL" id="SHG96500.1"/>
    </source>
</evidence>
<dbReference type="FunFam" id="3.20.20.70:FF:000118">
    <property type="entry name" value="Alpha-galactosidase"/>
    <property type="match status" value="1"/>
</dbReference>
<dbReference type="InterPro" id="IPR013780">
    <property type="entry name" value="Glyco_hydro_b"/>
</dbReference>
<dbReference type="EC" id="3.2.1.22" evidence="2"/>
<dbReference type="Gene3D" id="3.20.20.70">
    <property type="entry name" value="Aldolase class I"/>
    <property type="match status" value="1"/>
</dbReference>
<dbReference type="STRING" id="870908.SAMN04488044_1707"/>
<dbReference type="EMBL" id="FQWM01000002">
    <property type="protein sequence ID" value="SHG96500.1"/>
    <property type="molecule type" value="Genomic_DNA"/>
</dbReference>
<evidence type="ECO:0000256" key="3">
    <source>
        <dbReference type="ARBA" id="ARBA00022801"/>
    </source>
</evidence>
<dbReference type="PRINTS" id="PR00743">
    <property type="entry name" value="GLHYDRLASE36"/>
</dbReference>
<evidence type="ECO:0000256" key="2">
    <source>
        <dbReference type="ARBA" id="ARBA00012755"/>
    </source>
</evidence>
<keyword evidence="8" id="KW-1185">Reference proteome</keyword>
<dbReference type="InterPro" id="IPR038417">
    <property type="entry name" value="Alpga-gal_N_sf"/>
</dbReference>
<dbReference type="SUPFAM" id="SSF51445">
    <property type="entry name" value="(Trans)glycosidases"/>
    <property type="match status" value="1"/>
</dbReference>
<dbReference type="Pfam" id="PF02065">
    <property type="entry name" value="Melibiase"/>
    <property type="match status" value="1"/>
</dbReference>
<keyword evidence="4" id="KW-0326">Glycosidase</keyword>
<evidence type="ECO:0000256" key="4">
    <source>
        <dbReference type="ARBA" id="ARBA00023295"/>
    </source>
</evidence>
<dbReference type="PANTHER" id="PTHR43053">
    <property type="entry name" value="GLYCOSIDASE FAMILY 31"/>
    <property type="match status" value="1"/>
</dbReference>
<gene>
    <name evidence="7" type="ORF">SAMN04488044_1707</name>
</gene>
<dbReference type="PANTHER" id="PTHR43053:SF3">
    <property type="entry name" value="ALPHA-GALACTOSIDASE C-RELATED"/>
    <property type="match status" value="1"/>
</dbReference>
<sequence length="694" mass="78410">MIQCWRLDDSRQTLVLGSHNDHLAEVVYWGPRLSDKEDLTTLYKAHVLDVTGGMLDQNPELSICPEATRSFPGQPGMSLRDKDGTPMLPKFCFAEAKEEDDALTLTFKDQEGILTYSARFAIDGQTHMIEAKAWVDAAHPVHLHWLSAPVFPAPQNSTEMIDFAGRWCGEFQMNRTPWSAGMRYRENRTGRTGHEHFPGLIVPCGGATNASGHAYAFHYGWSGGHRMAAEELPDGRRQIQFGHATRVELSAKTRFGTATLYAVFSDDGINGCAVAFQRHLRDRVVTWPHPDRPRPVHYNCWEAVYFNHNLPELKEIASRAAALGAERFVLDDGWFGNRDDDTMALSDWEVDARKYPEGLQPLIDHVHSEGMTFGIWFEPEMINENSNIHRAHPEWALGSEDQILGRQQKAVNMARSDVQEFLFDRIGAILRDYEIDYIKWDHNRVLPLPDAAQTRGSYALMDRLRAAFPHVEIESCASGGGRIDFGILSRTQRVWLSDSNDALERLKMQHNAAIFLPSAVTGSHVGPRECHTSGRVYDIRFRAWVAAQRHMGFEMDPRELIDDEVEVLSKVTAWWKENRDWMYRADILRLDSSDPAVIAEQQLAEGGGRFVVFAGLAGTSSQIAPRPLRLTRLSPDAMYRVELINRDDAPYLSRGTPLLKSEPLVASGAYLMAQGLTLPWSFPDKMWVLEGTRL</sequence>
<dbReference type="Pfam" id="PF16875">
    <property type="entry name" value="Glyco_hydro_36N"/>
    <property type="match status" value="1"/>
</dbReference>
<dbReference type="InterPro" id="IPR013785">
    <property type="entry name" value="Aldolase_TIM"/>
</dbReference>
<dbReference type="InterPro" id="IPR031705">
    <property type="entry name" value="Glyco_hydro_36_C"/>
</dbReference>
<dbReference type="OrthoDB" id="9758822at2"/>
<evidence type="ECO:0000259" key="6">
    <source>
        <dbReference type="Pfam" id="PF16875"/>
    </source>
</evidence>
<proteinExistence type="predicted"/>
<dbReference type="InterPro" id="IPR031704">
    <property type="entry name" value="Glyco_hydro_36_N"/>
</dbReference>
<dbReference type="CDD" id="cd14791">
    <property type="entry name" value="GH36"/>
    <property type="match status" value="1"/>
</dbReference>
<dbReference type="Proteomes" id="UP000184211">
    <property type="component" value="Unassembled WGS sequence"/>
</dbReference>
<dbReference type="AlphaFoldDB" id="A0A1M5P3X9"/>